<keyword evidence="3" id="KW-0547">Nucleotide-binding</keyword>
<dbReference type="InterPro" id="IPR006935">
    <property type="entry name" value="Helicase/UvrB_N"/>
</dbReference>
<dbReference type="AlphaFoldDB" id="A0A2V4WTD6"/>
<proteinExistence type="predicted"/>
<dbReference type="InterPro" id="IPR014001">
    <property type="entry name" value="Helicase_ATP-bd"/>
</dbReference>
<name>A0A2V4WTD6_PAEBA</name>
<dbReference type="EMBL" id="QJSW01000002">
    <property type="protein sequence ID" value="PYE51619.1"/>
    <property type="molecule type" value="Genomic_DNA"/>
</dbReference>
<dbReference type="InterPro" id="IPR027417">
    <property type="entry name" value="P-loop_NTPase"/>
</dbReference>
<dbReference type="Pfam" id="PF04851">
    <property type="entry name" value="ResIII"/>
    <property type="match status" value="1"/>
</dbReference>
<reference evidence="2 4" key="1">
    <citation type="submission" date="2018-06" db="EMBL/GenBank/DDBJ databases">
        <title>Genomic Encyclopedia of Type Strains, Phase III (KMG-III): the genomes of soil and plant-associated and newly described type strains.</title>
        <authorList>
            <person name="Whitman W."/>
        </authorList>
    </citation>
    <scope>NUCLEOTIDE SEQUENCE [LARGE SCALE GENOMIC DNA]</scope>
    <source>
        <strain evidence="2 4">CECT 7022</strain>
    </source>
</reference>
<dbReference type="PROSITE" id="PS51192">
    <property type="entry name" value="HELICASE_ATP_BIND_1"/>
    <property type="match status" value="1"/>
</dbReference>
<gene>
    <name evidence="2" type="ORF">DFQ00_102414</name>
    <name evidence="3" type="ORF">HUB98_06255</name>
</gene>
<keyword evidence="5" id="KW-1185">Reference proteome</keyword>
<dbReference type="GO" id="GO:0004386">
    <property type="term" value="F:helicase activity"/>
    <property type="evidence" value="ECO:0007669"/>
    <property type="project" value="UniProtKB-KW"/>
</dbReference>
<dbReference type="GO" id="GO:0016787">
    <property type="term" value="F:hydrolase activity"/>
    <property type="evidence" value="ECO:0007669"/>
    <property type="project" value="InterPro"/>
</dbReference>
<accession>A0A2V4WTD6</accession>
<evidence type="ECO:0000313" key="4">
    <source>
        <dbReference type="Proteomes" id="UP000247790"/>
    </source>
</evidence>
<dbReference type="Gene3D" id="3.40.50.300">
    <property type="entry name" value="P-loop containing nucleotide triphosphate hydrolases"/>
    <property type="match status" value="2"/>
</dbReference>
<dbReference type="Proteomes" id="UP000247790">
    <property type="component" value="Unassembled WGS sequence"/>
</dbReference>
<evidence type="ECO:0000313" key="3">
    <source>
        <dbReference type="EMBL" id="QKS55983.1"/>
    </source>
</evidence>
<dbReference type="EMBL" id="CP054614">
    <property type="protein sequence ID" value="QKS55983.1"/>
    <property type="molecule type" value="Genomic_DNA"/>
</dbReference>
<dbReference type="GO" id="GO:0005524">
    <property type="term" value="F:ATP binding"/>
    <property type="evidence" value="ECO:0007669"/>
    <property type="project" value="InterPro"/>
</dbReference>
<feature type="domain" description="Helicase ATP-binding" evidence="1">
    <location>
        <begin position="30"/>
        <end position="178"/>
    </location>
</feature>
<keyword evidence="3" id="KW-0378">Hydrolase</keyword>
<keyword evidence="3" id="KW-0067">ATP-binding</keyword>
<dbReference type="SUPFAM" id="SSF52540">
    <property type="entry name" value="P-loop containing nucleoside triphosphate hydrolases"/>
    <property type="match status" value="1"/>
</dbReference>
<protein>
    <submittedName>
        <fullName evidence="3">DNA helicase</fullName>
    </submittedName>
</protein>
<keyword evidence="3" id="KW-0347">Helicase</keyword>
<dbReference type="GO" id="GO:0003677">
    <property type="term" value="F:DNA binding"/>
    <property type="evidence" value="ECO:0007669"/>
    <property type="project" value="InterPro"/>
</dbReference>
<evidence type="ECO:0000313" key="2">
    <source>
        <dbReference type="EMBL" id="PYE51619.1"/>
    </source>
</evidence>
<organism evidence="2 4">
    <name type="scientific">Paenibacillus barcinonensis</name>
    <dbReference type="NCBI Taxonomy" id="198119"/>
    <lineage>
        <taxon>Bacteria</taxon>
        <taxon>Bacillati</taxon>
        <taxon>Bacillota</taxon>
        <taxon>Bacilli</taxon>
        <taxon>Bacillales</taxon>
        <taxon>Paenibacillaceae</taxon>
        <taxon>Paenibacillus</taxon>
    </lineage>
</organism>
<evidence type="ECO:0000259" key="1">
    <source>
        <dbReference type="PROSITE" id="PS51192"/>
    </source>
</evidence>
<evidence type="ECO:0000313" key="5">
    <source>
        <dbReference type="Proteomes" id="UP000509327"/>
    </source>
</evidence>
<reference evidence="3 5" key="2">
    <citation type="submission" date="2020-06" db="EMBL/GenBank/DDBJ databases">
        <title>Complete genome of Paenibacillus barcinonensis KACC11450.</title>
        <authorList>
            <person name="Kim M."/>
            <person name="Park Y.-J."/>
            <person name="Shin J.-H."/>
        </authorList>
    </citation>
    <scope>NUCLEOTIDE SEQUENCE [LARGE SCALE GENOMIC DNA]</scope>
    <source>
        <strain evidence="3 5">KACC11450</strain>
    </source>
</reference>
<dbReference type="RefSeq" id="WP_110894775.1">
    <property type="nucleotide sequence ID" value="NZ_CP054614.1"/>
</dbReference>
<sequence length="517" mass="60786">MIYITYHGRRTKVIARKKRLTVTDIIGNEVEQWQQGEIITIEAGTGVGKSYFIKNTLYEKAKREGTKILFLLNRTRLSEQFQREIEQDNKGDTIDIFLYQTIESALRKKSRVFSSKYQYIVSDEFHYFLTESKFNFNTEDSFNMILADTNKTKIFMSATADSSIEYFKHKGIQYRSYNVPHDYSHIKELIFYRNDKVLEKFLHAIPKNQKVICFTKSATRAADLHLLFKDSLFVCAEKTVSGVGKKIDKEKISHMLANEMFEEKFLFTTSTLDNGINLKDRQIKYVIADIEDVDTLIQCLGRKRIIDGRDKVTIIIKDMSNKMMNKKMVQCERTIVPAKYLLETGSAEYIKKYRRSNNPLIYDKAAKNVVGYEKVVNEIRYFKECYDQNLYNNLLNKEEGYINYMKDKLGQVNHSVLDDTVNKATISDYLDCIVGKRLYKDDQAELIKRIDLRDGRGRLQKDCDQLNMYFLKNDLPYSLNNNDRTNKDRRRKLEDGQINPNYNKRCWILAKYQAFDV</sequence>
<dbReference type="Proteomes" id="UP000509327">
    <property type="component" value="Chromosome"/>
</dbReference>
<dbReference type="OrthoDB" id="1803680at2"/>